<dbReference type="Proteomes" id="UP000663720">
    <property type="component" value="Chromosome"/>
</dbReference>
<evidence type="ECO:0000313" key="2">
    <source>
        <dbReference type="Proteomes" id="UP000663720"/>
    </source>
</evidence>
<dbReference type="EMBL" id="CP061799">
    <property type="protein sequence ID" value="QTA83137.1"/>
    <property type="molecule type" value="Genomic_DNA"/>
</dbReference>
<accession>A0A975BCV8</accession>
<name>A0A975BCV8_9BACT</name>
<organism evidence="1 2">
    <name type="scientific">Desulfonema limicola</name>
    <dbReference type="NCBI Taxonomy" id="45656"/>
    <lineage>
        <taxon>Bacteria</taxon>
        <taxon>Pseudomonadati</taxon>
        <taxon>Thermodesulfobacteriota</taxon>
        <taxon>Desulfobacteria</taxon>
        <taxon>Desulfobacterales</taxon>
        <taxon>Desulfococcaceae</taxon>
        <taxon>Desulfonema</taxon>
    </lineage>
</organism>
<evidence type="ECO:0000313" key="1">
    <source>
        <dbReference type="EMBL" id="QTA83137.1"/>
    </source>
</evidence>
<dbReference type="KEGG" id="dli:dnl_55310"/>
<keyword evidence="2" id="KW-1185">Reference proteome</keyword>
<dbReference type="RefSeq" id="WP_275950203.1">
    <property type="nucleotide sequence ID" value="NZ_CP061799.1"/>
</dbReference>
<protein>
    <submittedName>
        <fullName evidence="1">Uncharacterized protein</fullName>
    </submittedName>
</protein>
<reference evidence="1" key="1">
    <citation type="journal article" date="2021" name="Microb. Physiol.">
        <title>Proteogenomic Insights into the Physiology of Marine, Sulfate-Reducing, Filamentous Desulfonema limicola and Desulfonema magnum.</title>
        <authorList>
            <person name="Schnaars V."/>
            <person name="Wohlbrand L."/>
            <person name="Scheve S."/>
            <person name="Hinrichs C."/>
            <person name="Reinhardt R."/>
            <person name="Rabus R."/>
        </authorList>
    </citation>
    <scope>NUCLEOTIDE SEQUENCE</scope>
    <source>
        <strain evidence="1">5ac10</strain>
    </source>
</reference>
<gene>
    <name evidence="1" type="ORF">dnl_55310</name>
</gene>
<sequence>MKNIVWEKENKLDGMNYDFSYSSEFQKMLQNPAKRNTTSGERSV</sequence>
<dbReference type="AlphaFoldDB" id="A0A975BCV8"/>
<proteinExistence type="predicted"/>